<dbReference type="Proteomes" id="UP000044841">
    <property type="component" value="Unassembled WGS sequence"/>
</dbReference>
<feature type="region of interest" description="Disordered" evidence="1">
    <location>
        <begin position="928"/>
        <end position="948"/>
    </location>
</feature>
<name>A0A0K6G4M7_9AGAM</name>
<reference evidence="2 3" key="1">
    <citation type="submission" date="2015-07" db="EMBL/GenBank/DDBJ databases">
        <authorList>
            <person name="Noorani M."/>
        </authorList>
    </citation>
    <scope>NUCLEOTIDE SEQUENCE [LARGE SCALE GENOMIC DNA]</scope>
    <source>
        <strain evidence="2">BBA 69670</strain>
    </source>
</reference>
<keyword evidence="3" id="KW-1185">Reference proteome</keyword>
<gene>
    <name evidence="2" type="ORF">RSOLAG22IIIB_10692</name>
</gene>
<evidence type="ECO:0000313" key="2">
    <source>
        <dbReference type="EMBL" id="CUA73318.1"/>
    </source>
</evidence>
<sequence length="1423" mass="158042">MSFQKGGSLIGSVNKILGSSLGHSQLPHRISYPDGWRTGPTEAWYKEQPCTKFTQLQYRKERAKPWEHEYIVVELDNGTVCRFDRRARAQNFADAFTSEGLDAEDTAHVIHKSDKEHYSAIINDSDLVLCMHFPDGQDILSILSICYGIHQDRETECYSLIRYNCYFFSWMMVTALARRTVDWALLGSNDQLWDELVNTTMTGLQSDSSKLSQLKSSTRAILGKKPNHAAPPFSGSSYLLSTLHIALHHTRSNIEISLTELLLKSTVEKTIHEVANASAKSAAEDAARSHASQAARDASFEAVMEVMWKTMLSDPEGAQLWEDRCRRTEACVRKAALAASDAALMFLPLTPPATPPSTPFNDSESEISRVRESWEDAWDCTWNENWLAGQTRVKPKDEPATSRIALLAKAAWSKAWKDACLANEEYVPLVSQGVTKYVMKHLPETSIKIDKTAQGTMKRMMKSLVSSDTSNSELQTFIQTRIAEFVARVLRVLPRAARIAKMSFSAKPNSAKPSTGGSFTNSSSFVVGSLSKLSASSFNGRTQDPHIINFTAEGNGWRKGGTEEWYRKQPVTKFEYLEYRKEREAPFYHEYILVHLQNETVCRFDRRGDVNNRANVLVGEPIPSEDSAHVIAKNDDKFYPAIENNSDLLLRMHFPKGQDIITILAICYGIQSNKATQAYSLTRYNCYFFSWMIITATARFTVNWESLADENKLWETLVTSVMNGLNSNQAESGLLTSPKAIALPTLGIKGKTDPSVPAQFVGSVYLCNTLRSALVQTRGQISKSLAELILHSTVDKAMHELSETSAQNAGTQAARNHASQAASDAAMEAVIETMWQAIINDPQGGKLWESKCNLAKACVEAASAAAASAAETARPQIIIAPTENPAEAQVAETGSVAPTSAPEGAEIPAPPAKWETAWATTWETRWKAGTESQAGAESQAATSDETKTAISNRAKAAWIKAWDDAWKANERYVPLISRGVATYVTKNLPEALPEVLQYGTETSTIKNMVKALSPGKFEGSSNSKLQDWVKARITDHCARVLKMSAGTQQPSKVEFEDTMKSIWESTVRCLIDNPKIAVELGKGEVSSSNQHKFQQLSFVLSICIKHQQPEYHTCVCRIVSTMSAPTNLIIVLYSEYCRIEALSHIGRMSKHRSGSSRQLIFPDHNIVPPVSEQKTRSQSALGYFIGKDKNQVDDPPPSWMGMVIKANKFVTNHFAAGDNIILFGLSGGIGDDFVLVNTMIMELAKRLDEGGIEISCIAHIHRDRNRGIYELNNRFLEAAPLSVKRVFNFNWESGKESYCSTIRDSMGRVNSREVCFYKADGSHYPPVMHATMSFIRYRGEFTREWSSLQPGRMISSSTTGNFATSMPTSVSVSLVHLGPNVPGDACSKPFGMTGFDIYKYSSFRKPNEDLHLPPRLVWRTTYS</sequence>
<organism evidence="2 3">
    <name type="scientific">Rhizoctonia solani</name>
    <dbReference type="NCBI Taxonomy" id="456999"/>
    <lineage>
        <taxon>Eukaryota</taxon>
        <taxon>Fungi</taxon>
        <taxon>Dikarya</taxon>
        <taxon>Basidiomycota</taxon>
        <taxon>Agaricomycotina</taxon>
        <taxon>Agaricomycetes</taxon>
        <taxon>Cantharellales</taxon>
        <taxon>Ceratobasidiaceae</taxon>
        <taxon>Rhizoctonia</taxon>
    </lineage>
</organism>
<dbReference type="GO" id="GO:0003968">
    <property type="term" value="F:RNA-directed RNA polymerase activity"/>
    <property type="evidence" value="ECO:0007669"/>
    <property type="project" value="UniProtKB-KW"/>
</dbReference>
<feature type="compositionally biased region" description="Polar residues" evidence="1">
    <location>
        <begin position="930"/>
        <end position="948"/>
    </location>
</feature>
<keyword evidence="2" id="KW-0548">Nucleotidyltransferase</keyword>
<keyword evidence="2" id="KW-0696">RNA-directed RNA polymerase</keyword>
<evidence type="ECO:0000256" key="1">
    <source>
        <dbReference type="SAM" id="MobiDB-lite"/>
    </source>
</evidence>
<keyword evidence="2" id="KW-0808">Transferase</keyword>
<dbReference type="EMBL" id="CYGV01001368">
    <property type="protein sequence ID" value="CUA73318.1"/>
    <property type="molecule type" value="Genomic_DNA"/>
</dbReference>
<proteinExistence type="predicted"/>
<protein>
    <submittedName>
        <fullName evidence="2">RNA-directed RNA polymerase L</fullName>
    </submittedName>
</protein>
<evidence type="ECO:0000313" key="3">
    <source>
        <dbReference type="Proteomes" id="UP000044841"/>
    </source>
</evidence>
<accession>A0A0K6G4M7</accession>